<dbReference type="InterPro" id="IPR036188">
    <property type="entry name" value="FAD/NAD-bd_sf"/>
</dbReference>
<dbReference type="OrthoDB" id="5288829at2"/>
<evidence type="ECO:0000256" key="3">
    <source>
        <dbReference type="ARBA" id="ARBA00022827"/>
    </source>
</evidence>
<comment type="cofactor">
    <cofactor evidence="1">
        <name>FAD</name>
        <dbReference type="ChEBI" id="CHEBI:57692"/>
    </cofactor>
</comment>
<evidence type="ECO:0000256" key="1">
    <source>
        <dbReference type="ARBA" id="ARBA00001974"/>
    </source>
</evidence>
<evidence type="ECO:0000313" key="6">
    <source>
        <dbReference type="EMBL" id="SMX30008.1"/>
    </source>
</evidence>
<sequence>MTQALIIGGGPAGLMAAEMLLDGGHQVVLAEAKPTLARKFLMAGKSGLNLSKMDPFEQFLAAYRADAEPLRPMLQAFGPEDARAWAEALGQEMFTGSTGRLFPKVMKASPLLRAWITRLSNKGLEINLRWRWTDWQGADFHFDTPDGSQVLTPDVTILALGGASWARLGSDGAWIRQFVQNGLETVTFAPSNAGLLVDWSPYIAKHFGSPIKNALFRCGDMENRGEAVISSKGLEGGGIYPLSPALRSGSPLHIDLFPHLSAADLQKRLEKPRGKQSLSNFLRKTLKIPTATWTLISEVARPLPSAPSELADLLKNLPIPHQGLRPVDEAISTTGGVPWASLTPELMLKDRPGLFCAGEMVDWDAPTGGYLLTACLAMGRWAGLHASQYLDDHGDTVE</sequence>
<dbReference type="InterPro" id="IPR004792">
    <property type="entry name" value="BaiN-like"/>
</dbReference>
<dbReference type="InterPro" id="IPR023166">
    <property type="entry name" value="BaiN-like_dom_sf"/>
</dbReference>
<keyword evidence="7" id="KW-1185">Reference proteome</keyword>
<keyword evidence="3" id="KW-0274">FAD</keyword>
<dbReference type="InterPro" id="IPR055178">
    <property type="entry name" value="RsdA/BaiN/AoA(So)-like_dom"/>
</dbReference>
<dbReference type="PANTHER" id="PTHR42887:SF1">
    <property type="entry name" value="BLR3961 PROTEIN"/>
    <property type="match status" value="1"/>
</dbReference>
<feature type="domain" description="RsdA/BaiN/AoA(So)-like insert" evidence="5">
    <location>
        <begin position="190"/>
        <end position="332"/>
    </location>
</feature>
<dbReference type="AlphaFoldDB" id="A0A238JH58"/>
<dbReference type="InterPro" id="IPR022460">
    <property type="entry name" value="Flavoprotein_PP4765"/>
</dbReference>
<dbReference type="PANTHER" id="PTHR42887">
    <property type="entry name" value="OS12G0638800 PROTEIN"/>
    <property type="match status" value="1"/>
</dbReference>
<dbReference type="RefSeq" id="WP_099248733.1">
    <property type="nucleotide sequence ID" value="NZ_FXXP01000003.1"/>
</dbReference>
<keyword evidence="2" id="KW-0285">Flavoprotein</keyword>
<evidence type="ECO:0000256" key="2">
    <source>
        <dbReference type="ARBA" id="ARBA00022630"/>
    </source>
</evidence>
<dbReference type="NCBIfam" id="TIGR03862">
    <property type="entry name" value="flavo_PP4765"/>
    <property type="match status" value="1"/>
</dbReference>
<dbReference type="Pfam" id="PF03486">
    <property type="entry name" value="HI0933_like"/>
    <property type="match status" value="1"/>
</dbReference>
<dbReference type="Proteomes" id="UP000225972">
    <property type="component" value="Unassembled WGS sequence"/>
</dbReference>
<name>A0A238JH58_9RHOB</name>
<dbReference type="Gene3D" id="1.10.8.260">
    <property type="entry name" value="HI0933 insert domain-like"/>
    <property type="match status" value="1"/>
</dbReference>
<dbReference type="SUPFAM" id="SSF160996">
    <property type="entry name" value="HI0933 insert domain-like"/>
    <property type="match status" value="1"/>
</dbReference>
<dbReference type="Gene3D" id="2.40.30.10">
    <property type="entry name" value="Translation factors"/>
    <property type="match status" value="1"/>
</dbReference>
<dbReference type="Gene3D" id="3.50.50.60">
    <property type="entry name" value="FAD/NAD(P)-binding domain"/>
    <property type="match status" value="1"/>
</dbReference>
<proteinExistence type="predicted"/>
<dbReference type="Pfam" id="PF22780">
    <property type="entry name" value="HI0933_like_1st"/>
    <property type="match status" value="1"/>
</dbReference>
<evidence type="ECO:0000259" key="4">
    <source>
        <dbReference type="Pfam" id="PF03486"/>
    </source>
</evidence>
<dbReference type="InterPro" id="IPR057661">
    <property type="entry name" value="RsdA/BaiN/AoA(So)_Rossmann"/>
</dbReference>
<feature type="domain" description="RsdA/BaiN/AoA(So)-like Rossmann fold-like" evidence="4">
    <location>
        <begin position="3"/>
        <end position="383"/>
    </location>
</feature>
<reference evidence="7" key="1">
    <citation type="submission" date="2017-05" db="EMBL/GenBank/DDBJ databases">
        <authorList>
            <person name="Rodrigo-Torres L."/>
            <person name="Arahal R. D."/>
            <person name="Lucena T."/>
        </authorList>
    </citation>
    <scope>NUCLEOTIDE SEQUENCE [LARGE SCALE GENOMIC DNA]</scope>
    <source>
        <strain evidence="7">CECT 8649</strain>
    </source>
</reference>
<dbReference type="SUPFAM" id="SSF51905">
    <property type="entry name" value="FAD/NAD(P)-binding domain"/>
    <property type="match status" value="1"/>
</dbReference>
<evidence type="ECO:0000259" key="5">
    <source>
        <dbReference type="Pfam" id="PF22780"/>
    </source>
</evidence>
<dbReference type="EMBL" id="FXXP01000003">
    <property type="protein sequence ID" value="SMX30008.1"/>
    <property type="molecule type" value="Genomic_DNA"/>
</dbReference>
<gene>
    <name evidence="6" type="ORF">TRP8649_04148</name>
</gene>
<protein>
    <submittedName>
        <fullName evidence="6">HI0933-like protein</fullName>
    </submittedName>
</protein>
<accession>A0A238JH58</accession>
<dbReference type="NCBIfam" id="TIGR00275">
    <property type="entry name" value="aminoacetone oxidase family FAD-binding enzyme"/>
    <property type="match status" value="1"/>
</dbReference>
<organism evidence="6 7">
    <name type="scientific">Pelagimonas phthalicica</name>
    <dbReference type="NCBI Taxonomy" id="1037362"/>
    <lineage>
        <taxon>Bacteria</taxon>
        <taxon>Pseudomonadati</taxon>
        <taxon>Pseudomonadota</taxon>
        <taxon>Alphaproteobacteria</taxon>
        <taxon>Rhodobacterales</taxon>
        <taxon>Roseobacteraceae</taxon>
        <taxon>Pelagimonas</taxon>
    </lineage>
</organism>
<evidence type="ECO:0000313" key="7">
    <source>
        <dbReference type="Proteomes" id="UP000225972"/>
    </source>
</evidence>